<accession>A0A9D1T1D6</accession>
<evidence type="ECO:0000313" key="3">
    <source>
        <dbReference type="Proteomes" id="UP000886812"/>
    </source>
</evidence>
<dbReference type="InterPro" id="IPR021768">
    <property type="entry name" value="DUF3332"/>
</dbReference>
<protein>
    <submittedName>
        <fullName evidence="2">DUF3332 family protein</fullName>
    </submittedName>
</protein>
<dbReference type="PROSITE" id="PS51257">
    <property type="entry name" value="PROKAR_LIPOPROTEIN"/>
    <property type="match status" value="1"/>
</dbReference>
<gene>
    <name evidence="2" type="ORF">IAC75_04865</name>
</gene>
<keyword evidence="1" id="KW-0732">Signal</keyword>
<name>A0A9D1T1D6_9BACT</name>
<reference evidence="2" key="1">
    <citation type="submission" date="2020-10" db="EMBL/GenBank/DDBJ databases">
        <authorList>
            <person name="Gilroy R."/>
        </authorList>
    </citation>
    <scope>NUCLEOTIDE SEQUENCE</scope>
    <source>
        <strain evidence="2">10669</strain>
    </source>
</reference>
<proteinExistence type="predicted"/>
<sequence length="145" mass="15808">MFKKTKIALLAAAVAAVSVLSGCYAGNPNNPDQNFAALKRFNKWNNSWQLADSQEANKWINAVLGFFPGFIAYGFCALGDVLIFNSMGFWTGDNPFASTIVTDENGVEYQFARNENTLTITNLSTNQVAEFGLNEDGTAFMLAAK</sequence>
<evidence type="ECO:0000313" key="2">
    <source>
        <dbReference type="EMBL" id="HIV04465.1"/>
    </source>
</evidence>
<dbReference type="Proteomes" id="UP000886812">
    <property type="component" value="Unassembled WGS sequence"/>
</dbReference>
<dbReference type="EMBL" id="DVOG01000128">
    <property type="protein sequence ID" value="HIV04465.1"/>
    <property type="molecule type" value="Genomic_DNA"/>
</dbReference>
<feature type="signal peptide" evidence="1">
    <location>
        <begin position="1"/>
        <end position="25"/>
    </location>
</feature>
<dbReference type="Pfam" id="PF11810">
    <property type="entry name" value="DUF3332"/>
    <property type="match status" value="1"/>
</dbReference>
<reference evidence="2" key="2">
    <citation type="journal article" date="2021" name="PeerJ">
        <title>Extensive microbial diversity within the chicken gut microbiome revealed by metagenomics and culture.</title>
        <authorList>
            <person name="Gilroy R."/>
            <person name="Ravi A."/>
            <person name="Getino M."/>
            <person name="Pursley I."/>
            <person name="Horton D.L."/>
            <person name="Alikhan N.F."/>
            <person name="Baker D."/>
            <person name="Gharbi K."/>
            <person name="Hall N."/>
            <person name="Watson M."/>
            <person name="Adriaenssens E.M."/>
            <person name="Foster-Nyarko E."/>
            <person name="Jarju S."/>
            <person name="Secka A."/>
            <person name="Antonio M."/>
            <person name="Oren A."/>
            <person name="Chaudhuri R.R."/>
            <person name="La Ragione R."/>
            <person name="Hildebrand F."/>
            <person name="Pallen M.J."/>
        </authorList>
    </citation>
    <scope>NUCLEOTIDE SEQUENCE</scope>
    <source>
        <strain evidence="2">10669</strain>
    </source>
</reference>
<feature type="chain" id="PRO_5039676651" evidence="1">
    <location>
        <begin position="26"/>
        <end position="145"/>
    </location>
</feature>
<comment type="caution">
    <text evidence="2">The sequence shown here is derived from an EMBL/GenBank/DDBJ whole genome shotgun (WGS) entry which is preliminary data.</text>
</comment>
<dbReference type="AlphaFoldDB" id="A0A9D1T1D6"/>
<organism evidence="2 3">
    <name type="scientific">Candidatus Spyradosoma merdigallinarum</name>
    <dbReference type="NCBI Taxonomy" id="2840950"/>
    <lineage>
        <taxon>Bacteria</taxon>
        <taxon>Pseudomonadati</taxon>
        <taxon>Verrucomicrobiota</taxon>
        <taxon>Opitutia</taxon>
        <taxon>Opitutia incertae sedis</taxon>
        <taxon>Candidatus Spyradosoma</taxon>
    </lineage>
</organism>
<evidence type="ECO:0000256" key="1">
    <source>
        <dbReference type="SAM" id="SignalP"/>
    </source>
</evidence>